<keyword evidence="2" id="KW-1185">Reference proteome</keyword>
<comment type="caution">
    <text evidence="1">The sequence shown here is derived from an EMBL/GenBank/DDBJ whole genome shotgun (WGS) entry which is preliminary data.</text>
</comment>
<reference evidence="1 2" key="1">
    <citation type="submission" date="2020-08" db="EMBL/GenBank/DDBJ databases">
        <title>Novel species isolated from subtropical streams in China.</title>
        <authorList>
            <person name="Lu H."/>
        </authorList>
    </citation>
    <scope>NUCLEOTIDE SEQUENCE [LARGE SCALE GENOMIC DNA]</scope>
    <source>
        <strain evidence="1 2">CY18W</strain>
    </source>
</reference>
<dbReference type="EMBL" id="JACOGF010000002">
    <property type="protein sequence ID" value="MBC3916672.1"/>
    <property type="molecule type" value="Genomic_DNA"/>
</dbReference>
<gene>
    <name evidence="1" type="ORF">H8L32_04165</name>
</gene>
<organism evidence="1 2">
    <name type="scientific">Undibacterium hunanense</name>
    <dbReference type="NCBI Taxonomy" id="2762292"/>
    <lineage>
        <taxon>Bacteria</taxon>
        <taxon>Pseudomonadati</taxon>
        <taxon>Pseudomonadota</taxon>
        <taxon>Betaproteobacteria</taxon>
        <taxon>Burkholderiales</taxon>
        <taxon>Oxalobacteraceae</taxon>
        <taxon>Undibacterium</taxon>
    </lineage>
</organism>
<dbReference type="PANTHER" id="PTHR43657:SF1">
    <property type="entry name" value="ALTERED INHERITANCE OF MITOCHONDRIA PROTEIN 24, MITOCHONDRIAL"/>
    <property type="match status" value="1"/>
</dbReference>
<dbReference type="Gene3D" id="3.60.160.10">
    <property type="entry name" value="Mitochondrial biogenesis AIM24"/>
    <property type="match status" value="1"/>
</dbReference>
<name>A0ABR6ZLA5_9BURK</name>
<dbReference type="RefSeq" id="WP_186945920.1">
    <property type="nucleotide sequence ID" value="NZ_JACOGF010000002.1"/>
</dbReference>
<protein>
    <submittedName>
        <fullName evidence="1">TIGR00266 family protein</fullName>
    </submittedName>
</protein>
<accession>A0ABR6ZLA5</accession>
<dbReference type="InterPro" id="IPR002838">
    <property type="entry name" value="AIM24"/>
</dbReference>
<proteinExistence type="predicted"/>
<dbReference type="InterPro" id="IPR016031">
    <property type="entry name" value="Trp_RNA-bd_attenuator-like_dom"/>
</dbReference>
<dbReference type="InterPro" id="IPR036983">
    <property type="entry name" value="AIM24_sf"/>
</dbReference>
<evidence type="ECO:0000313" key="2">
    <source>
        <dbReference type="Proteomes" id="UP000650424"/>
    </source>
</evidence>
<dbReference type="NCBIfam" id="TIGR00266">
    <property type="entry name" value="TIGR00266 family protein"/>
    <property type="match status" value="1"/>
</dbReference>
<dbReference type="Proteomes" id="UP000650424">
    <property type="component" value="Unassembled WGS sequence"/>
</dbReference>
<dbReference type="SUPFAM" id="SSF51219">
    <property type="entry name" value="TRAP-like"/>
    <property type="match status" value="1"/>
</dbReference>
<sequence length="219" mass="23770">MKANIKGGHAFSYVEIELEPGESLLTEPDAMSSMDASLDLTAHFNGGLIQGLLRKYLGDESLFISRFKNATSASRRINIVQPTPGEILCRELNDEVYYLQPGAFLACEEGVKIGLGFAGFASWVAREGLFRIKVSGNGKVWFGSYGALLEKEVNGEYIVDTSHLVAYEPSLRLNLQLAGGLFSSFFGGEGLVTRVSGKGKIIIQTRSISSLAGWLNPKL</sequence>
<dbReference type="Pfam" id="PF01987">
    <property type="entry name" value="AIM24"/>
    <property type="match status" value="1"/>
</dbReference>
<evidence type="ECO:0000313" key="1">
    <source>
        <dbReference type="EMBL" id="MBC3916672.1"/>
    </source>
</evidence>
<dbReference type="PANTHER" id="PTHR43657">
    <property type="entry name" value="TRYPTOPHAN RNA-BINDING ATTENUATOR PROTEIN-LIKE PROTEIN"/>
    <property type="match status" value="1"/>
</dbReference>